<proteinExistence type="predicted"/>
<accession>A0A3M7SEU9</accession>
<keyword evidence="2" id="KW-1185">Reference proteome</keyword>
<protein>
    <submittedName>
        <fullName evidence="1">Uncharacterized protein</fullName>
    </submittedName>
</protein>
<name>A0A3M7SEU9_BRAPC</name>
<evidence type="ECO:0000313" key="2">
    <source>
        <dbReference type="Proteomes" id="UP000276133"/>
    </source>
</evidence>
<comment type="caution">
    <text evidence="1">The sequence shown here is derived from an EMBL/GenBank/DDBJ whole genome shotgun (WGS) entry which is preliminary data.</text>
</comment>
<evidence type="ECO:0000313" key="1">
    <source>
        <dbReference type="EMBL" id="RNA34292.1"/>
    </source>
</evidence>
<dbReference type="Proteomes" id="UP000276133">
    <property type="component" value="Unassembled WGS sequence"/>
</dbReference>
<sequence>MEKFLFMSHFFGVNQQASVPDHKRPINQKIRSYLSWFKKYKINFLNHESSKTCSIYWSEKFSTKRNTSNLFICLSVPIKNRDSRLINSFIIFIYLCGTNVPSD</sequence>
<dbReference type="EMBL" id="REGN01001501">
    <property type="protein sequence ID" value="RNA34292.1"/>
    <property type="molecule type" value="Genomic_DNA"/>
</dbReference>
<reference evidence="1 2" key="1">
    <citation type="journal article" date="2018" name="Sci. Rep.">
        <title>Genomic signatures of local adaptation to the degree of environmental predictability in rotifers.</title>
        <authorList>
            <person name="Franch-Gras L."/>
            <person name="Hahn C."/>
            <person name="Garcia-Roger E.M."/>
            <person name="Carmona M.J."/>
            <person name="Serra M."/>
            <person name="Gomez A."/>
        </authorList>
    </citation>
    <scope>NUCLEOTIDE SEQUENCE [LARGE SCALE GENOMIC DNA]</scope>
    <source>
        <strain evidence="1">HYR1</strain>
    </source>
</reference>
<gene>
    <name evidence="1" type="ORF">BpHYR1_054546</name>
</gene>
<dbReference type="AlphaFoldDB" id="A0A3M7SEU9"/>
<organism evidence="1 2">
    <name type="scientific">Brachionus plicatilis</name>
    <name type="common">Marine rotifer</name>
    <name type="synonym">Brachionus muelleri</name>
    <dbReference type="NCBI Taxonomy" id="10195"/>
    <lineage>
        <taxon>Eukaryota</taxon>
        <taxon>Metazoa</taxon>
        <taxon>Spiralia</taxon>
        <taxon>Gnathifera</taxon>
        <taxon>Rotifera</taxon>
        <taxon>Eurotatoria</taxon>
        <taxon>Monogononta</taxon>
        <taxon>Pseudotrocha</taxon>
        <taxon>Ploima</taxon>
        <taxon>Brachionidae</taxon>
        <taxon>Brachionus</taxon>
    </lineage>
</organism>